<name>A0A9W8S9K6_9HYPO</name>
<dbReference type="OrthoDB" id="21416at2759"/>
<evidence type="ECO:0000259" key="1">
    <source>
        <dbReference type="Pfam" id="PF24809"/>
    </source>
</evidence>
<reference evidence="2" key="1">
    <citation type="submission" date="2022-09" db="EMBL/GenBank/DDBJ databases">
        <title>Fusarium specimens isolated from Avocado Roots.</title>
        <authorList>
            <person name="Stajich J."/>
            <person name="Roper C."/>
            <person name="Heimlech-Rivalta G."/>
        </authorList>
    </citation>
    <scope>NUCLEOTIDE SEQUENCE</scope>
    <source>
        <strain evidence="2">CF00136</strain>
    </source>
</reference>
<accession>A0A9W8S9K6</accession>
<dbReference type="InterPro" id="IPR056125">
    <property type="entry name" value="DUF7708"/>
</dbReference>
<protein>
    <recommendedName>
        <fullName evidence="1">DUF7708 domain-containing protein</fullName>
    </recommendedName>
</protein>
<dbReference type="Proteomes" id="UP001152049">
    <property type="component" value="Unassembled WGS sequence"/>
</dbReference>
<feature type="domain" description="DUF7708" evidence="1">
    <location>
        <begin position="60"/>
        <end position="194"/>
    </location>
</feature>
<keyword evidence="3" id="KW-1185">Reference proteome</keyword>
<organism evidence="2 3">
    <name type="scientific">Fusarium torreyae</name>
    <dbReference type="NCBI Taxonomy" id="1237075"/>
    <lineage>
        <taxon>Eukaryota</taxon>
        <taxon>Fungi</taxon>
        <taxon>Dikarya</taxon>
        <taxon>Ascomycota</taxon>
        <taxon>Pezizomycotina</taxon>
        <taxon>Sordariomycetes</taxon>
        <taxon>Hypocreomycetidae</taxon>
        <taxon>Hypocreales</taxon>
        <taxon>Nectriaceae</taxon>
        <taxon>Fusarium</taxon>
    </lineage>
</organism>
<dbReference type="PANTHER" id="PTHR10039:SF14">
    <property type="entry name" value="NACHT DOMAIN-CONTAINING PROTEIN"/>
    <property type="match status" value="1"/>
</dbReference>
<evidence type="ECO:0000313" key="2">
    <source>
        <dbReference type="EMBL" id="KAJ4267106.1"/>
    </source>
</evidence>
<dbReference type="EMBL" id="JAOQAZ010000004">
    <property type="protein sequence ID" value="KAJ4267106.1"/>
    <property type="molecule type" value="Genomic_DNA"/>
</dbReference>
<proteinExistence type="predicted"/>
<evidence type="ECO:0000313" key="3">
    <source>
        <dbReference type="Proteomes" id="UP001152049"/>
    </source>
</evidence>
<gene>
    <name evidence="2" type="ORF">NW762_003204</name>
</gene>
<sequence>MPSARSTSFERSLDQFRRELSDDQKKEFSGANQKYVNSMLQDMQSKLGREKGLRRLTRIEKFLGAMKHIEALVTIFLNVSEVVAFVWGPIKLALMAATTWTDSVRQLIDAYEEIGEALGNLAFFHNLIKTTQHLQEAIEDYFADILCFHRCVLDVFSRPDWKGVFKWAWGSFRRRVKPILESLKRRQDMLSDAKLQSHAILKDVQDSGAYARDQFKNLQAGLEEIRTVLHSEQLKSNAFQDREMKASLEGKLGVPGFRTDSQLESPEESVESSGNWIFSHHAFRTWETARSSLDGILFLNGSPGAGKLPAQRDIIILPANLLFHTQGSQLWRGL</sequence>
<dbReference type="AlphaFoldDB" id="A0A9W8S9K6"/>
<dbReference type="PANTHER" id="PTHR10039">
    <property type="entry name" value="AMELOGENIN"/>
    <property type="match status" value="1"/>
</dbReference>
<comment type="caution">
    <text evidence="2">The sequence shown here is derived from an EMBL/GenBank/DDBJ whole genome shotgun (WGS) entry which is preliminary data.</text>
</comment>
<dbReference type="Pfam" id="PF24809">
    <property type="entry name" value="DUF7708"/>
    <property type="match status" value="1"/>
</dbReference>